<name>A0A7G9GIS3_9FIRM</name>
<keyword evidence="2" id="KW-0732">Signal</keyword>
<dbReference type="AlphaFoldDB" id="A0A7G9GIS3"/>
<accession>A0A7G9GIS3</accession>
<feature type="signal peptide" evidence="2">
    <location>
        <begin position="1"/>
        <end position="22"/>
    </location>
</feature>
<keyword evidence="5" id="KW-1185">Reference proteome</keyword>
<evidence type="ECO:0000313" key="4">
    <source>
        <dbReference type="EMBL" id="QNM10705.1"/>
    </source>
</evidence>
<feature type="chain" id="PRO_5038971937" evidence="2">
    <location>
        <begin position="23"/>
        <end position="1196"/>
    </location>
</feature>
<dbReference type="RefSeq" id="WP_117454466.1">
    <property type="nucleotide sequence ID" value="NZ_CP060636.1"/>
</dbReference>
<gene>
    <name evidence="4" type="ORF">H9Q80_10405</name>
</gene>
<feature type="compositionally biased region" description="Basic and acidic residues" evidence="1">
    <location>
        <begin position="222"/>
        <end position="238"/>
    </location>
</feature>
<evidence type="ECO:0000313" key="5">
    <source>
        <dbReference type="Proteomes" id="UP000515856"/>
    </source>
</evidence>
<protein>
    <submittedName>
        <fullName evidence="4">VWA domain-containing protein</fullName>
    </submittedName>
</protein>
<dbReference type="Gene3D" id="3.40.50.410">
    <property type="entry name" value="von Willebrand factor, type A domain"/>
    <property type="match status" value="1"/>
</dbReference>
<dbReference type="Proteomes" id="UP000515856">
    <property type="component" value="Chromosome"/>
</dbReference>
<dbReference type="EMBL" id="CP060636">
    <property type="protein sequence ID" value="QNM10705.1"/>
    <property type="molecule type" value="Genomic_DNA"/>
</dbReference>
<sequence length="1196" mass="133909">MRKKLMKTMALVLSFVMICLNVDTKYIKAEDTDITIKNHGVNNAVEKPATLDAGQVWTNKDVVDHGDGTFTITLSAMANNYQDGETIKAPLKEETSLTFTDVIGNGFEVEGTLPADMTLANGTATWTLKSDQLTADANGPVIKTVSFKVKYSAKESGTYYTNGKAEAQFTPSEDNPFYYDVTSATETTEKVVTAKADKNLENGIVKQTFKTTGWIELEAKTLEQPKAENEEDSRESGVKEAPATFDPSTIVPLLDAAPLYDYSKNSVMYRSARLSGVPTNFTPTKNSNIETSKIAEFDPNSNTANITLETYLTGEVSMSGNPIDFVLVLDQSGSMDDPFEKNSYYKVYGDELSLDGTKYYVYVNNYYTKLTYESNSNRWYYSRNNRKVYCTPKVNENDSEHTQFYAIYTKKVALKKSVSNFIDLVEKNAKDSNFNHRIAMVGFAMGEYTENSNSYPAYKNTEVLSLNNPMNYKNINQYNEKNVYGNALQNTLEADGRNILNQAVNSISASGATNIDLGMEMAKKILDYNKTENRDKVVITFTDGLPTKYSGYSENIANDAIKTANDIKIENHATCYSIGVVTEADPSADIYNTPTSDKNIINKFLHLISNNYVGNQYLNMDAIVANLWPGYGKPNNLGYYLAANDADSLKEIFENIFSQVVPKIELDSDTMLIDKISKYFKGDIPKENITVYKQPYNGGELGDSNSWGEKINITNEVTIKTEGDTITVTGYDYSKNFVYLEDGTPVGYKLVVVIKDVEPIDGFVGGNEVPTNKDDSGIYDKNNKVVENFDTPDVDVPLKYDFQVKDASIYIGDNWKSVDEFLQNGYLINGKNFEWGGNRNDFAGIEYTIKDGDTVIGTFTVNAGENKGSLEVNDNFDTTDYSTTHNFSISAVVKPTQNGSYGSKDITDKMSHLYVFTPDLNVTDKVIFYGDLTKVKERYNSDEVEWKCKANSEAPKPLTNQPSLNLNAQVVNREETIDNNIDVELSEDTQFKLNVKRTDTNKDITANTGITNKTPNSDKDDSHDFTIYVVKGQLNITKKINQQYVGGDDEFIKANQSFLYKIERKDKDGNVLDTFYQTIDFSANQNTKEKTVKIKGLKKGYYTVTEITDWSWKYELKSQADDYSGNAENTTSNIYIGDDTTAYTRNKPYYGVEEDTTKLSVEYSNPANTNFENEFIQALSNLFGDVASAINQFINK</sequence>
<dbReference type="KEGG" id="ehn:H9Q80_10405"/>
<dbReference type="InterPro" id="IPR002035">
    <property type="entry name" value="VWF_A"/>
</dbReference>
<organism evidence="4 5">
    <name type="scientific">[Eubacterium] hominis</name>
    <dbReference type="NCBI Taxonomy" id="2764325"/>
    <lineage>
        <taxon>Bacteria</taxon>
        <taxon>Bacillati</taxon>
        <taxon>Bacillota</taxon>
        <taxon>Erysipelotrichia</taxon>
        <taxon>Erysipelotrichales</taxon>
        <taxon>Erysipelotrichaceae</taxon>
        <taxon>Amedibacillus</taxon>
    </lineage>
</organism>
<feature type="domain" description="VWFA" evidence="3">
    <location>
        <begin position="324"/>
        <end position="656"/>
    </location>
</feature>
<reference evidence="4 5" key="1">
    <citation type="submission" date="2020-08" db="EMBL/GenBank/DDBJ databases">
        <authorList>
            <person name="Liu C."/>
            <person name="Sun Q."/>
        </authorList>
    </citation>
    <scope>NUCLEOTIDE SEQUENCE [LARGE SCALE GENOMIC DNA]</scope>
    <source>
        <strain evidence="4 5">NSJ-61</strain>
    </source>
</reference>
<dbReference type="InterPro" id="IPR036465">
    <property type="entry name" value="vWFA_dom_sf"/>
</dbReference>
<evidence type="ECO:0000256" key="1">
    <source>
        <dbReference type="SAM" id="MobiDB-lite"/>
    </source>
</evidence>
<proteinExistence type="predicted"/>
<evidence type="ECO:0000256" key="2">
    <source>
        <dbReference type="SAM" id="SignalP"/>
    </source>
</evidence>
<evidence type="ECO:0000259" key="3">
    <source>
        <dbReference type="PROSITE" id="PS50234"/>
    </source>
</evidence>
<dbReference type="SUPFAM" id="SSF53300">
    <property type="entry name" value="vWA-like"/>
    <property type="match status" value="1"/>
</dbReference>
<feature type="region of interest" description="Disordered" evidence="1">
    <location>
        <begin position="222"/>
        <end position="242"/>
    </location>
</feature>
<dbReference type="PROSITE" id="PS50234">
    <property type="entry name" value="VWFA"/>
    <property type="match status" value="1"/>
</dbReference>